<evidence type="ECO:0000313" key="3">
    <source>
        <dbReference type="Proteomes" id="UP000435138"/>
    </source>
</evidence>
<feature type="region of interest" description="Disordered" evidence="1">
    <location>
        <begin position="114"/>
        <end position="139"/>
    </location>
</feature>
<reference evidence="2 3" key="1">
    <citation type="submission" date="2019-11" db="EMBL/GenBank/DDBJ databases">
        <title>Genome analysis of Rhizobacterium cereale a novel genus and species isolated from maize roots in North Spain.</title>
        <authorList>
            <person name="Menendez E."/>
            <person name="Flores-Felix J.D."/>
            <person name="Ramirez-Bahena M.-H."/>
            <person name="Igual J.M."/>
            <person name="Garcia-Fraile P."/>
            <person name="Peix A."/>
            <person name="Velazquez E."/>
        </authorList>
    </citation>
    <scope>NUCLEOTIDE SEQUENCE [LARGE SCALE GENOMIC DNA]</scope>
    <source>
        <strain evidence="2 3">RZME27</strain>
    </source>
</reference>
<organism evidence="2 3">
    <name type="scientific">Endobacterium cereale</name>
    <dbReference type="NCBI Taxonomy" id="2663029"/>
    <lineage>
        <taxon>Bacteria</taxon>
        <taxon>Pseudomonadati</taxon>
        <taxon>Pseudomonadota</taxon>
        <taxon>Alphaproteobacteria</taxon>
        <taxon>Hyphomicrobiales</taxon>
        <taxon>Rhizobiaceae</taxon>
        <taxon>Endobacterium</taxon>
    </lineage>
</organism>
<name>A0A6A8AEE2_9HYPH</name>
<dbReference type="Pfam" id="PF13730">
    <property type="entry name" value="HTH_36"/>
    <property type="match status" value="1"/>
</dbReference>
<comment type="caution">
    <text evidence="2">The sequence shown here is derived from an EMBL/GenBank/DDBJ whole genome shotgun (WGS) entry which is preliminary data.</text>
</comment>
<evidence type="ECO:0000256" key="1">
    <source>
        <dbReference type="SAM" id="MobiDB-lite"/>
    </source>
</evidence>
<dbReference type="Gene3D" id="1.10.10.10">
    <property type="entry name" value="Winged helix-like DNA-binding domain superfamily/Winged helix DNA-binding domain"/>
    <property type="match status" value="1"/>
</dbReference>
<dbReference type="EMBL" id="WIXI01000047">
    <property type="protein sequence ID" value="MQY48130.1"/>
    <property type="molecule type" value="Genomic_DNA"/>
</dbReference>
<dbReference type="AlphaFoldDB" id="A0A6A8AEE2"/>
<proteinExistence type="predicted"/>
<protein>
    <submittedName>
        <fullName evidence="2">Helix-turn-helix domain-containing protein</fullName>
    </submittedName>
</protein>
<accession>A0A6A8AEE2</accession>
<gene>
    <name evidence="2" type="ORF">GAO09_18995</name>
</gene>
<dbReference type="Proteomes" id="UP000435138">
    <property type="component" value="Unassembled WGS sequence"/>
</dbReference>
<evidence type="ECO:0000313" key="2">
    <source>
        <dbReference type="EMBL" id="MQY48130.1"/>
    </source>
</evidence>
<dbReference type="RefSeq" id="WP_153355976.1">
    <property type="nucleotide sequence ID" value="NZ_WIXI01000047.1"/>
</dbReference>
<feature type="compositionally biased region" description="Basic and acidic residues" evidence="1">
    <location>
        <begin position="114"/>
        <end position="131"/>
    </location>
</feature>
<dbReference type="InterPro" id="IPR036388">
    <property type="entry name" value="WH-like_DNA-bd_sf"/>
</dbReference>
<sequence>MSVSRPFREVKLQWLQQLSCDKQLSDSARSIALYIITTHVNGHTEKAWPSYQTIAEATGKSVKTIQRGVRELELKGWFEIKRGNGVGHNTEYRPSAASILRASNAREKTDKIVPLHPREGGQNRPVRRSDMSSEGGQICPPNLEKEKIYKFNGREGAPPRKEARRAIPLVFLDERKAKQISLWRAWLHRYGLPSLEAVRARTMRSGRFGYDLPGYWPPDDGDVATLDWIAFFQRCGGSGSTKTFETIELLEAS</sequence>
<keyword evidence="3" id="KW-1185">Reference proteome</keyword>